<dbReference type="InterPro" id="IPR017441">
    <property type="entry name" value="Protein_kinase_ATP_BS"/>
</dbReference>
<dbReference type="InterPro" id="IPR050235">
    <property type="entry name" value="CK1_Ser-Thr_kinase"/>
</dbReference>
<feature type="compositionally biased region" description="Basic and acidic residues" evidence="9">
    <location>
        <begin position="37"/>
        <end position="54"/>
    </location>
</feature>
<dbReference type="PROSITE" id="PS00108">
    <property type="entry name" value="PROTEIN_KINASE_ST"/>
    <property type="match status" value="1"/>
</dbReference>
<organism evidence="11 12">
    <name type="scientific">Hevea brasiliensis</name>
    <name type="common">Para rubber tree</name>
    <name type="synonym">Siphonia brasiliensis</name>
    <dbReference type="NCBI Taxonomy" id="3981"/>
    <lineage>
        <taxon>Eukaryota</taxon>
        <taxon>Viridiplantae</taxon>
        <taxon>Streptophyta</taxon>
        <taxon>Embryophyta</taxon>
        <taxon>Tracheophyta</taxon>
        <taxon>Spermatophyta</taxon>
        <taxon>Magnoliopsida</taxon>
        <taxon>eudicotyledons</taxon>
        <taxon>Gunneridae</taxon>
        <taxon>Pentapetalae</taxon>
        <taxon>rosids</taxon>
        <taxon>fabids</taxon>
        <taxon>Malpighiales</taxon>
        <taxon>Euphorbiaceae</taxon>
        <taxon>Crotonoideae</taxon>
        <taxon>Micrandreae</taxon>
        <taxon>Hevea</taxon>
    </lineage>
</organism>
<evidence type="ECO:0000256" key="7">
    <source>
        <dbReference type="PROSITE-ProRule" id="PRU10141"/>
    </source>
</evidence>
<dbReference type="Proteomes" id="UP000467840">
    <property type="component" value="Chromosome 15"/>
</dbReference>
<keyword evidence="3" id="KW-0808">Transferase</keyword>
<accession>A0A6A6MQF9</accession>
<keyword evidence="4 7" id="KW-0547">Nucleotide-binding</keyword>
<dbReference type="EC" id="2.7.11.1" evidence="2"/>
<evidence type="ECO:0000313" key="12">
    <source>
        <dbReference type="Proteomes" id="UP000467840"/>
    </source>
</evidence>
<protein>
    <recommendedName>
        <fullName evidence="2">non-specific serine/threonine protein kinase</fullName>
        <ecNumber evidence="2">2.7.11.1</ecNumber>
    </recommendedName>
</protein>
<gene>
    <name evidence="11" type="ORF">GH714_027123</name>
</gene>
<dbReference type="PANTHER" id="PTHR11909">
    <property type="entry name" value="CASEIN KINASE-RELATED"/>
    <property type="match status" value="1"/>
</dbReference>
<feature type="region of interest" description="Disordered" evidence="9">
    <location>
        <begin position="1"/>
        <end position="54"/>
    </location>
</feature>
<evidence type="ECO:0000256" key="8">
    <source>
        <dbReference type="RuleBase" id="RU000304"/>
    </source>
</evidence>
<evidence type="ECO:0000256" key="2">
    <source>
        <dbReference type="ARBA" id="ARBA00012513"/>
    </source>
</evidence>
<sequence length="340" mass="37969">MPELRRGVRRGRAGLTPQNRQLDPPRLQNYVKTRATAAREGKRPRTRLETKRLKEKQEDNKVIVISEREDSDFLILERKKKGKKNLAVVAVEEKEEEEAKELGIMGDDSGGLSANKAVGQEEEGNTAPFPEKVQVGGSPVYKIERKLGKGGFGQVFVGRRVNGGTERAMGPGAMEVALKFEHRNSKGCNYGPPYEWQVYNTLGGSHGVPRVHYKGRQGDYYVMVMDMLGPSLWDVWNSSGQAMSSEMVACIAVESLSILEKMHSRGYVHGDVKPENFLLGQPGTAQEKKLFLVDLGLATKWRDSGSGQHVEYDQRPDMFRGTVRYASVHAHLGRTASRER</sequence>
<dbReference type="EMBL" id="JAAGAX010000005">
    <property type="protein sequence ID" value="KAF2314506.1"/>
    <property type="molecule type" value="Genomic_DNA"/>
</dbReference>
<dbReference type="InterPro" id="IPR008271">
    <property type="entry name" value="Ser/Thr_kinase_AS"/>
</dbReference>
<dbReference type="GO" id="GO:0004674">
    <property type="term" value="F:protein serine/threonine kinase activity"/>
    <property type="evidence" value="ECO:0007669"/>
    <property type="project" value="UniProtKB-KW"/>
</dbReference>
<feature type="binding site" evidence="7">
    <location>
        <position position="179"/>
    </location>
    <ligand>
        <name>ATP</name>
        <dbReference type="ChEBI" id="CHEBI:30616"/>
    </ligand>
</feature>
<dbReference type="Gene3D" id="1.10.510.10">
    <property type="entry name" value="Transferase(Phosphotransferase) domain 1"/>
    <property type="match status" value="1"/>
</dbReference>
<dbReference type="PROSITE" id="PS00107">
    <property type="entry name" value="PROTEIN_KINASE_ATP"/>
    <property type="match status" value="1"/>
</dbReference>
<comment type="caution">
    <text evidence="11">The sequence shown here is derived from an EMBL/GenBank/DDBJ whole genome shotgun (WGS) entry which is preliminary data.</text>
</comment>
<keyword evidence="5" id="KW-0418">Kinase</keyword>
<dbReference type="PROSITE" id="PS50011">
    <property type="entry name" value="PROTEIN_KINASE_DOM"/>
    <property type="match status" value="1"/>
</dbReference>
<dbReference type="Pfam" id="PF00069">
    <property type="entry name" value="Pkinase"/>
    <property type="match status" value="1"/>
</dbReference>
<dbReference type="AlphaFoldDB" id="A0A6A6MQF9"/>
<dbReference type="SMART" id="SM00220">
    <property type="entry name" value="S_TKc"/>
    <property type="match status" value="1"/>
</dbReference>
<proteinExistence type="inferred from homology"/>
<evidence type="ECO:0000256" key="4">
    <source>
        <dbReference type="ARBA" id="ARBA00022741"/>
    </source>
</evidence>
<keyword evidence="6 7" id="KW-0067">ATP-binding</keyword>
<reference evidence="11 12" key="1">
    <citation type="journal article" date="2020" name="Mol. Plant">
        <title>The Chromosome-Based Rubber Tree Genome Provides New Insights into Spurge Genome Evolution and Rubber Biosynthesis.</title>
        <authorList>
            <person name="Liu J."/>
            <person name="Shi C."/>
            <person name="Shi C.C."/>
            <person name="Li W."/>
            <person name="Zhang Q.J."/>
            <person name="Zhang Y."/>
            <person name="Li K."/>
            <person name="Lu H.F."/>
            <person name="Shi C."/>
            <person name="Zhu S.T."/>
            <person name="Xiao Z.Y."/>
            <person name="Nan H."/>
            <person name="Yue Y."/>
            <person name="Zhu X.G."/>
            <person name="Wu Y."/>
            <person name="Hong X.N."/>
            <person name="Fan G.Y."/>
            <person name="Tong Y."/>
            <person name="Zhang D."/>
            <person name="Mao C.L."/>
            <person name="Liu Y.L."/>
            <person name="Hao S.J."/>
            <person name="Liu W.Q."/>
            <person name="Lv M.Q."/>
            <person name="Zhang H.B."/>
            <person name="Liu Y."/>
            <person name="Hu-Tang G.R."/>
            <person name="Wang J.P."/>
            <person name="Wang J.H."/>
            <person name="Sun Y.H."/>
            <person name="Ni S.B."/>
            <person name="Chen W.B."/>
            <person name="Zhang X.C."/>
            <person name="Jiao Y.N."/>
            <person name="Eichler E.E."/>
            <person name="Li G.H."/>
            <person name="Liu X."/>
            <person name="Gao L.Z."/>
        </authorList>
    </citation>
    <scope>NUCLEOTIDE SEQUENCE [LARGE SCALE GENOMIC DNA]</scope>
    <source>
        <strain evidence="12">cv. GT1</strain>
        <tissue evidence="11">Leaf</tissue>
    </source>
</reference>
<evidence type="ECO:0000256" key="1">
    <source>
        <dbReference type="ARBA" id="ARBA00005926"/>
    </source>
</evidence>
<dbReference type="SUPFAM" id="SSF56112">
    <property type="entry name" value="Protein kinase-like (PK-like)"/>
    <property type="match status" value="1"/>
</dbReference>
<keyword evidence="8" id="KW-0723">Serine/threonine-protein kinase</keyword>
<evidence type="ECO:0000256" key="3">
    <source>
        <dbReference type="ARBA" id="ARBA00022679"/>
    </source>
</evidence>
<keyword evidence="12" id="KW-1185">Reference proteome</keyword>
<evidence type="ECO:0000313" key="11">
    <source>
        <dbReference type="EMBL" id="KAF2314506.1"/>
    </source>
</evidence>
<evidence type="ECO:0000259" key="10">
    <source>
        <dbReference type="PROSITE" id="PS50011"/>
    </source>
</evidence>
<dbReference type="GO" id="GO:0005524">
    <property type="term" value="F:ATP binding"/>
    <property type="evidence" value="ECO:0007669"/>
    <property type="project" value="UniProtKB-UniRule"/>
</dbReference>
<name>A0A6A6MQF9_HEVBR</name>
<dbReference type="InterPro" id="IPR011009">
    <property type="entry name" value="Kinase-like_dom_sf"/>
</dbReference>
<comment type="similarity">
    <text evidence="1">Belongs to the protein kinase superfamily. CK1 Ser/Thr protein kinase family. Casein kinase I subfamily.</text>
</comment>
<dbReference type="Gene3D" id="3.30.200.20">
    <property type="entry name" value="Phosphorylase Kinase, domain 1"/>
    <property type="match status" value="1"/>
</dbReference>
<evidence type="ECO:0000256" key="5">
    <source>
        <dbReference type="ARBA" id="ARBA00022777"/>
    </source>
</evidence>
<evidence type="ECO:0000256" key="9">
    <source>
        <dbReference type="SAM" id="MobiDB-lite"/>
    </source>
</evidence>
<dbReference type="InterPro" id="IPR000719">
    <property type="entry name" value="Prot_kinase_dom"/>
</dbReference>
<feature type="domain" description="Protein kinase" evidence="10">
    <location>
        <begin position="141"/>
        <end position="340"/>
    </location>
</feature>
<evidence type="ECO:0000256" key="6">
    <source>
        <dbReference type="ARBA" id="ARBA00022840"/>
    </source>
</evidence>